<evidence type="ECO:0000313" key="3">
    <source>
        <dbReference type="Proteomes" id="UP001369815"/>
    </source>
</evidence>
<reference evidence="2 3" key="1">
    <citation type="journal article" date="2024" name="Front Chem Biol">
        <title>Unveiling the potential of Daldinia eschscholtzii MFLUCC 19-0629 through bioactivity and bioinformatics studies for enhanced sustainable agriculture production.</title>
        <authorList>
            <person name="Brooks S."/>
            <person name="Weaver J.A."/>
            <person name="Klomchit A."/>
            <person name="Alharthi S.A."/>
            <person name="Onlamun T."/>
            <person name="Nurani R."/>
            <person name="Vong T.K."/>
            <person name="Alberti F."/>
            <person name="Greco C."/>
        </authorList>
    </citation>
    <scope>NUCLEOTIDE SEQUENCE [LARGE SCALE GENOMIC DNA]</scope>
    <source>
        <strain evidence="2">MFLUCC 19-0629</strain>
    </source>
</reference>
<accession>A0AAX6MGG6</accession>
<dbReference type="AlphaFoldDB" id="A0AAX6MGG6"/>
<sequence>MMKFLSAMSATTQKEPRLCNGEAPASIQGGEESKNNSAGNYQGFYISTPSSILLTEVGDGTIVQGVSPSATGSHDTSDADLQGWEIIEKWESNDETCPSREGKENQFHFDITVGLGRWKHTLVAVDYEQTVTHQGPGVNGHEKNFKNSAPQNNREDLEKET</sequence>
<dbReference type="EMBL" id="JBANMG010000006">
    <property type="protein sequence ID" value="KAK6951543.1"/>
    <property type="molecule type" value="Genomic_DNA"/>
</dbReference>
<dbReference type="Proteomes" id="UP001369815">
    <property type="component" value="Unassembled WGS sequence"/>
</dbReference>
<protein>
    <submittedName>
        <fullName evidence="2">Uncharacterized protein</fullName>
    </submittedName>
</protein>
<comment type="caution">
    <text evidence="2">The sequence shown here is derived from an EMBL/GenBank/DDBJ whole genome shotgun (WGS) entry which is preliminary data.</text>
</comment>
<name>A0AAX6MGG6_9PEZI</name>
<gene>
    <name evidence="2" type="ORF">Daesc_006064</name>
</gene>
<proteinExistence type="predicted"/>
<organism evidence="2 3">
    <name type="scientific">Daldinia eschscholtzii</name>
    <dbReference type="NCBI Taxonomy" id="292717"/>
    <lineage>
        <taxon>Eukaryota</taxon>
        <taxon>Fungi</taxon>
        <taxon>Dikarya</taxon>
        <taxon>Ascomycota</taxon>
        <taxon>Pezizomycotina</taxon>
        <taxon>Sordariomycetes</taxon>
        <taxon>Xylariomycetidae</taxon>
        <taxon>Xylariales</taxon>
        <taxon>Hypoxylaceae</taxon>
        <taxon>Daldinia</taxon>
    </lineage>
</organism>
<keyword evidence="3" id="KW-1185">Reference proteome</keyword>
<feature type="region of interest" description="Disordered" evidence="1">
    <location>
        <begin position="133"/>
        <end position="161"/>
    </location>
</feature>
<feature type="region of interest" description="Disordered" evidence="1">
    <location>
        <begin position="1"/>
        <end position="34"/>
    </location>
</feature>
<evidence type="ECO:0000313" key="2">
    <source>
        <dbReference type="EMBL" id="KAK6951543.1"/>
    </source>
</evidence>
<evidence type="ECO:0000256" key="1">
    <source>
        <dbReference type="SAM" id="MobiDB-lite"/>
    </source>
</evidence>